<dbReference type="CDD" id="cd12797">
    <property type="entry name" value="M23_peptidase"/>
    <property type="match status" value="1"/>
</dbReference>
<keyword evidence="3" id="KW-0378">Hydrolase</keyword>
<evidence type="ECO:0000259" key="2">
    <source>
        <dbReference type="Pfam" id="PF01551"/>
    </source>
</evidence>
<feature type="domain" description="M23ase beta-sheet core" evidence="2">
    <location>
        <begin position="187"/>
        <end position="281"/>
    </location>
</feature>
<evidence type="ECO:0000313" key="4">
    <source>
        <dbReference type="Proteomes" id="UP001235343"/>
    </source>
</evidence>
<dbReference type="InterPro" id="IPR050570">
    <property type="entry name" value="Cell_wall_metabolism_enzyme"/>
</dbReference>
<keyword evidence="1" id="KW-1133">Transmembrane helix</keyword>
<comment type="caution">
    <text evidence="3">The sequence shown here is derived from an EMBL/GenBank/DDBJ whole genome shotgun (WGS) entry which is preliminary data.</text>
</comment>
<protein>
    <submittedName>
        <fullName evidence="3">M23 family metallopeptidase</fullName>
        <ecNumber evidence="3">3.4.-.-</ecNumber>
    </submittedName>
</protein>
<dbReference type="RefSeq" id="WP_285931415.1">
    <property type="nucleotide sequence ID" value="NZ_JASTZU010000027.1"/>
</dbReference>
<dbReference type="EMBL" id="JASTZU010000027">
    <property type="protein sequence ID" value="MDL4840383.1"/>
    <property type="molecule type" value="Genomic_DNA"/>
</dbReference>
<reference evidence="3 4" key="1">
    <citation type="submission" date="2023-06" db="EMBL/GenBank/DDBJ databases">
        <title>Aquibacillus rhizosphaerae LR5S19.</title>
        <authorList>
            <person name="Sun J.-Q."/>
        </authorList>
    </citation>
    <scope>NUCLEOTIDE SEQUENCE [LARGE SCALE GENOMIC DNA]</scope>
    <source>
        <strain evidence="3 4">LR5S19</strain>
    </source>
</reference>
<keyword evidence="1" id="KW-0812">Transmembrane</keyword>
<gene>
    <name evidence="3" type="ORF">QQS35_07990</name>
</gene>
<evidence type="ECO:0000313" key="3">
    <source>
        <dbReference type="EMBL" id="MDL4840383.1"/>
    </source>
</evidence>
<dbReference type="Gene3D" id="2.70.70.10">
    <property type="entry name" value="Glucose Permease (Domain IIA)"/>
    <property type="match status" value="1"/>
</dbReference>
<sequence length="300" mass="34642">MLLTIFQIIVIQLILPIFLMISLWKEKSKSKLEWIVQMTSTTLVTFWIFQSGRWDWIGYYLRYLLLILLIFAIYLSWKKVRHKTFRLSFNRKEKFNLGINVFLIIIFGMYNMFVLTSYTVQEETVELSFPLRENTYYVGQGGSHTQMNYHHAYQSQQYALDVVALNSFGIRASGLYPEDLSKYEIYGDALYSPCTGEVIESRRELVDLTPPDTNPDQPEGNYVAISCDNNDAIVYIAHMKQNSMEVNEGDTVQDGQYIGAVGNSGNTTEPHLHIHAEQDGAGVPIRFDGEFLTRNRLIRN</sequence>
<dbReference type="EC" id="3.4.-.-" evidence="3"/>
<dbReference type="Proteomes" id="UP001235343">
    <property type="component" value="Unassembled WGS sequence"/>
</dbReference>
<dbReference type="InterPro" id="IPR016047">
    <property type="entry name" value="M23ase_b-sheet_dom"/>
</dbReference>
<proteinExistence type="predicted"/>
<keyword evidence="1" id="KW-0472">Membrane</keyword>
<dbReference type="SUPFAM" id="SSF51261">
    <property type="entry name" value="Duplicated hybrid motif"/>
    <property type="match status" value="1"/>
</dbReference>
<feature type="transmembrane region" description="Helical" evidence="1">
    <location>
        <begin position="97"/>
        <end position="120"/>
    </location>
</feature>
<organism evidence="3 4">
    <name type="scientific">Aquibacillus rhizosphaerae</name>
    <dbReference type="NCBI Taxonomy" id="3051431"/>
    <lineage>
        <taxon>Bacteria</taxon>
        <taxon>Bacillati</taxon>
        <taxon>Bacillota</taxon>
        <taxon>Bacilli</taxon>
        <taxon>Bacillales</taxon>
        <taxon>Bacillaceae</taxon>
        <taxon>Aquibacillus</taxon>
    </lineage>
</organism>
<evidence type="ECO:0000256" key="1">
    <source>
        <dbReference type="SAM" id="Phobius"/>
    </source>
</evidence>
<accession>A0ABT7L3D8</accession>
<keyword evidence="4" id="KW-1185">Reference proteome</keyword>
<dbReference type="GO" id="GO:0016787">
    <property type="term" value="F:hydrolase activity"/>
    <property type="evidence" value="ECO:0007669"/>
    <property type="project" value="UniProtKB-KW"/>
</dbReference>
<dbReference type="Pfam" id="PF01551">
    <property type="entry name" value="Peptidase_M23"/>
    <property type="match status" value="1"/>
</dbReference>
<name>A0ABT7L3D8_9BACI</name>
<dbReference type="PANTHER" id="PTHR21666">
    <property type="entry name" value="PEPTIDASE-RELATED"/>
    <property type="match status" value="1"/>
</dbReference>
<feature type="transmembrane region" description="Helical" evidence="1">
    <location>
        <begin position="56"/>
        <end position="77"/>
    </location>
</feature>
<dbReference type="InterPro" id="IPR011055">
    <property type="entry name" value="Dup_hybrid_motif"/>
</dbReference>
<feature type="transmembrane region" description="Helical" evidence="1">
    <location>
        <begin position="6"/>
        <end position="24"/>
    </location>
</feature>
<dbReference type="PANTHER" id="PTHR21666:SF285">
    <property type="entry name" value="M23 FAMILY METALLOPEPTIDASE"/>
    <property type="match status" value="1"/>
</dbReference>